<keyword evidence="1" id="KW-0472">Membrane</keyword>
<protein>
    <submittedName>
        <fullName evidence="2">Uncharacterized protein</fullName>
    </submittedName>
</protein>
<feature type="transmembrane region" description="Helical" evidence="1">
    <location>
        <begin position="105"/>
        <end position="124"/>
    </location>
</feature>
<feature type="transmembrane region" description="Helical" evidence="1">
    <location>
        <begin position="306"/>
        <end position="324"/>
    </location>
</feature>
<accession>A0A6A4CDK7</accession>
<dbReference type="AlphaFoldDB" id="A0A6A4CDK7"/>
<sequence length="381" mass="43133">MVVEWAGKVRETPGAATMLINSGKLWLCQLLLVFTYPPYFYIFTTLSKGGKTAFALLLPIIKIFMKNILARTVTHLRDEMPEVVVFNCDVFNSLFVSYCMQNSPSIWITLEIMAFDVVMMAFSLRDATSSRKYLKSLEQKIAHQRSLSQKLTTLQRVSILLSDGSKPNNTLVFPTTSPTRIAPSPVLVTGLVGSNRIPSTVVVKPKTIENVFAPAHNSSPVTPVQRAPILEQVVGGSPRLQSNYIRKVQRLVYAAEFLLLLNYVEVIIPLLFSIYLIGMYHLPNGNYYAQIHGMDQTELVDTLRSVQFYCSLQLVSLLLLFVALQQMLGLSPVHQLAFVLEKQFDGVQIKLVFWVFYNVQASLQHNGYDYKFKFPWLHPTQ</sequence>
<proteinExistence type="predicted"/>
<gene>
    <name evidence="2" type="ORF">PF001_g20406</name>
</gene>
<keyword evidence="1" id="KW-0812">Transmembrane</keyword>
<evidence type="ECO:0000256" key="1">
    <source>
        <dbReference type="SAM" id="Phobius"/>
    </source>
</evidence>
<evidence type="ECO:0000313" key="3">
    <source>
        <dbReference type="Proteomes" id="UP000437068"/>
    </source>
</evidence>
<comment type="caution">
    <text evidence="2">The sequence shown here is derived from an EMBL/GenBank/DDBJ whole genome shotgun (WGS) entry which is preliminary data.</text>
</comment>
<evidence type="ECO:0000313" key="2">
    <source>
        <dbReference type="EMBL" id="KAE9288674.1"/>
    </source>
</evidence>
<feature type="transmembrane region" description="Helical" evidence="1">
    <location>
        <begin position="251"/>
        <end position="277"/>
    </location>
</feature>
<name>A0A6A4CDK7_9STRA</name>
<dbReference type="Proteomes" id="UP000437068">
    <property type="component" value="Unassembled WGS sequence"/>
</dbReference>
<organism evidence="2 3">
    <name type="scientific">Phytophthora fragariae</name>
    <dbReference type="NCBI Taxonomy" id="53985"/>
    <lineage>
        <taxon>Eukaryota</taxon>
        <taxon>Sar</taxon>
        <taxon>Stramenopiles</taxon>
        <taxon>Oomycota</taxon>
        <taxon>Peronosporomycetes</taxon>
        <taxon>Peronosporales</taxon>
        <taxon>Peronosporaceae</taxon>
        <taxon>Phytophthora</taxon>
    </lineage>
</organism>
<reference evidence="2 3" key="1">
    <citation type="submission" date="2018-08" db="EMBL/GenBank/DDBJ databases">
        <title>Genomic investigation of the strawberry pathogen Phytophthora fragariae indicates pathogenicity is determined by transcriptional variation in three key races.</title>
        <authorList>
            <person name="Adams T.M."/>
            <person name="Armitage A.D."/>
            <person name="Sobczyk M.K."/>
            <person name="Bates H.J."/>
            <person name="Dunwell J.M."/>
            <person name="Nellist C.F."/>
            <person name="Harrison R.J."/>
        </authorList>
    </citation>
    <scope>NUCLEOTIDE SEQUENCE [LARGE SCALE GENOMIC DNA]</scope>
    <source>
        <strain evidence="2 3">A4</strain>
    </source>
</reference>
<feature type="transmembrane region" description="Helical" evidence="1">
    <location>
        <begin position="23"/>
        <end position="42"/>
    </location>
</feature>
<keyword evidence="1" id="KW-1133">Transmembrane helix</keyword>
<dbReference type="EMBL" id="QXGE01001754">
    <property type="protein sequence ID" value="KAE9288674.1"/>
    <property type="molecule type" value="Genomic_DNA"/>
</dbReference>